<dbReference type="RefSeq" id="XP_040688732.1">
    <property type="nucleotide sequence ID" value="XM_040837198.1"/>
</dbReference>
<dbReference type="AlphaFoldDB" id="A0A1L9RJD4"/>
<dbReference type="GeneID" id="63753046"/>
<reference evidence="2" key="1">
    <citation type="journal article" date="2017" name="Genome Biol.">
        <title>Comparative genomics reveals high biological diversity and specific adaptations in the industrially and medically important fungal genus Aspergillus.</title>
        <authorList>
            <person name="de Vries R.P."/>
            <person name="Riley R."/>
            <person name="Wiebenga A."/>
            <person name="Aguilar-Osorio G."/>
            <person name="Amillis S."/>
            <person name="Uchima C.A."/>
            <person name="Anderluh G."/>
            <person name="Asadollahi M."/>
            <person name="Askin M."/>
            <person name="Barry K."/>
            <person name="Battaglia E."/>
            <person name="Bayram O."/>
            <person name="Benocci T."/>
            <person name="Braus-Stromeyer S.A."/>
            <person name="Caldana C."/>
            <person name="Canovas D."/>
            <person name="Cerqueira G.C."/>
            <person name="Chen F."/>
            <person name="Chen W."/>
            <person name="Choi C."/>
            <person name="Clum A."/>
            <person name="Dos Santos R.A."/>
            <person name="Damasio A.R."/>
            <person name="Diallinas G."/>
            <person name="Emri T."/>
            <person name="Fekete E."/>
            <person name="Flipphi M."/>
            <person name="Freyberg S."/>
            <person name="Gallo A."/>
            <person name="Gournas C."/>
            <person name="Habgood R."/>
            <person name="Hainaut M."/>
            <person name="Harispe M.L."/>
            <person name="Henrissat B."/>
            <person name="Hilden K.S."/>
            <person name="Hope R."/>
            <person name="Hossain A."/>
            <person name="Karabika E."/>
            <person name="Karaffa L."/>
            <person name="Karanyi Z."/>
            <person name="Krasevec N."/>
            <person name="Kuo A."/>
            <person name="Kusch H."/>
            <person name="LaButti K."/>
            <person name="Lagendijk E.L."/>
            <person name="Lapidus A."/>
            <person name="Levasseur A."/>
            <person name="Lindquist E."/>
            <person name="Lipzen A."/>
            <person name="Logrieco A.F."/>
            <person name="MacCabe A."/>
            <person name="Maekelae M.R."/>
            <person name="Malavazi I."/>
            <person name="Melin P."/>
            <person name="Meyer V."/>
            <person name="Mielnichuk N."/>
            <person name="Miskei M."/>
            <person name="Molnar A.P."/>
            <person name="Mule G."/>
            <person name="Ngan C.Y."/>
            <person name="Orejas M."/>
            <person name="Orosz E."/>
            <person name="Ouedraogo J.P."/>
            <person name="Overkamp K.M."/>
            <person name="Park H.-S."/>
            <person name="Perrone G."/>
            <person name="Piumi F."/>
            <person name="Punt P.J."/>
            <person name="Ram A.F."/>
            <person name="Ramon A."/>
            <person name="Rauscher S."/>
            <person name="Record E."/>
            <person name="Riano-Pachon D.M."/>
            <person name="Robert V."/>
            <person name="Roehrig J."/>
            <person name="Ruller R."/>
            <person name="Salamov A."/>
            <person name="Salih N.S."/>
            <person name="Samson R.A."/>
            <person name="Sandor E."/>
            <person name="Sanguinetti M."/>
            <person name="Schuetze T."/>
            <person name="Sepcic K."/>
            <person name="Shelest E."/>
            <person name="Sherlock G."/>
            <person name="Sophianopoulou V."/>
            <person name="Squina F.M."/>
            <person name="Sun H."/>
            <person name="Susca A."/>
            <person name="Todd R.B."/>
            <person name="Tsang A."/>
            <person name="Unkles S.E."/>
            <person name="van de Wiele N."/>
            <person name="van Rossen-Uffink D."/>
            <person name="Oliveira J.V."/>
            <person name="Vesth T.C."/>
            <person name="Visser J."/>
            <person name="Yu J.-H."/>
            <person name="Zhou M."/>
            <person name="Andersen M.R."/>
            <person name="Archer D.B."/>
            <person name="Baker S.E."/>
            <person name="Benoit I."/>
            <person name="Brakhage A.A."/>
            <person name="Braus G.H."/>
            <person name="Fischer R."/>
            <person name="Frisvad J.C."/>
            <person name="Goldman G.H."/>
            <person name="Houbraken J."/>
            <person name="Oakley B."/>
            <person name="Pocsi I."/>
            <person name="Scazzocchio C."/>
            <person name="Seiboth B."/>
            <person name="vanKuyk P.A."/>
            <person name="Wortman J."/>
            <person name="Dyer P.S."/>
            <person name="Grigoriev I.V."/>
        </authorList>
    </citation>
    <scope>NUCLEOTIDE SEQUENCE [LARGE SCALE GENOMIC DNA]</scope>
    <source>
        <strain evidence="2">DTO 134E9</strain>
    </source>
</reference>
<gene>
    <name evidence="1" type="ORF">ASPWEDRAFT_489922</name>
</gene>
<name>A0A1L9RJD4_ASPWE</name>
<proteinExistence type="predicted"/>
<keyword evidence="2" id="KW-1185">Reference proteome</keyword>
<dbReference type="EMBL" id="KV878212">
    <property type="protein sequence ID" value="OJJ35056.1"/>
    <property type="molecule type" value="Genomic_DNA"/>
</dbReference>
<evidence type="ECO:0000313" key="1">
    <source>
        <dbReference type="EMBL" id="OJJ35056.1"/>
    </source>
</evidence>
<organism evidence="1 2">
    <name type="scientific">Aspergillus wentii DTO 134E9</name>
    <dbReference type="NCBI Taxonomy" id="1073089"/>
    <lineage>
        <taxon>Eukaryota</taxon>
        <taxon>Fungi</taxon>
        <taxon>Dikarya</taxon>
        <taxon>Ascomycota</taxon>
        <taxon>Pezizomycotina</taxon>
        <taxon>Eurotiomycetes</taxon>
        <taxon>Eurotiomycetidae</taxon>
        <taxon>Eurotiales</taxon>
        <taxon>Aspergillaceae</taxon>
        <taxon>Aspergillus</taxon>
        <taxon>Aspergillus subgen. Cremei</taxon>
    </lineage>
</organism>
<evidence type="ECO:0000313" key="2">
    <source>
        <dbReference type="Proteomes" id="UP000184383"/>
    </source>
</evidence>
<sequence length="368" mass="42278">MASFLFGIGQAILFRDHKKKLKRYHEEATIESILDDLTKILKPKSNQLDSLQTRFSIDGAQDTERYWDEACFARYLKNQHGILIPEPAIPILWRCLHFYAYHPFQHTAPDRLDYKAFQRAIALLAVQGTDLLGTDEYGDAYWHNNREYAEKADFKRIFRSISVPVEEVKYESVDVLNDAMDVLAMVQPRMMPFLPSQSELEPVVRRVLGDGISVRYDLQRKDLVVLVDLMLKLRLYTPRWGDNFHYGTFERSDSGGLADILVDALGDLSELSDTAMELLVSSPPYTQIMLMSSPTSTAASTNSGPSSSSHPWGLYPESHTVSPAPFPLQYRSFCHNPHTHIEDDKIRERYSKIRSNCQIYDWLFLSML</sequence>
<dbReference type="VEuPathDB" id="FungiDB:ASPWEDRAFT_489922"/>
<dbReference type="Proteomes" id="UP000184383">
    <property type="component" value="Unassembled WGS sequence"/>
</dbReference>
<accession>A0A1L9RJD4</accession>
<protein>
    <submittedName>
        <fullName evidence="1">Uncharacterized protein</fullName>
    </submittedName>
</protein>
<dbReference type="OrthoDB" id="4467879at2759"/>